<evidence type="ECO:0000256" key="2">
    <source>
        <dbReference type="SAM" id="Phobius"/>
    </source>
</evidence>
<evidence type="ECO:0008006" key="5">
    <source>
        <dbReference type="Google" id="ProtNLM"/>
    </source>
</evidence>
<keyword evidence="2" id="KW-0812">Transmembrane</keyword>
<dbReference type="NCBIfam" id="TIGR02532">
    <property type="entry name" value="IV_pilin_GFxxxE"/>
    <property type="match status" value="1"/>
</dbReference>
<name>A0ABM9D7A2_9BACT</name>
<dbReference type="InterPro" id="IPR000983">
    <property type="entry name" value="Bac_GSPG_pilin"/>
</dbReference>
<dbReference type="InterPro" id="IPR012902">
    <property type="entry name" value="N_methyl_site"/>
</dbReference>
<organism evidence="3 4">
    <name type="scientific">Trichlorobacter ammonificans</name>
    <dbReference type="NCBI Taxonomy" id="2916410"/>
    <lineage>
        <taxon>Bacteria</taxon>
        <taxon>Pseudomonadati</taxon>
        <taxon>Thermodesulfobacteriota</taxon>
        <taxon>Desulfuromonadia</taxon>
        <taxon>Geobacterales</taxon>
        <taxon>Geobacteraceae</taxon>
        <taxon>Trichlorobacter</taxon>
    </lineage>
</organism>
<dbReference type="Proteomes" id="UP001295463">
    <property type="component" value="Chromosome"/>
</dbReference>
<dbReference type="EMBL" id="OW150024">
    <property type="protein sequence ID" value="CAH2031092.1"/>
    <property type="molecule type" value="Genomic_DNA"/>
</dbReference>
<feature type="transmembrane region" description="Helical" evidence="2">
    <location>
        <begin position="12"/>
        <end position="34"/>
    </location>
</feature>
<evidence type="ECO:0000313" key="4">
    <source>
        <dbReference type="Proteomes" id="UP001295463"/>
    </source>
</evidence>
<proteinExistence type="predicted"/>
<keyword evidence="2" id="KW-1133">Transmembrane helix</keyword>
<dbReference type="PRINTS" id="PR00813">
    <property type="entry name" value="BCTERIALGSPG"/>
</dbReference>
<evidence type="ECO:0000313" key="3">
    <source>
        <dbReference type="EMBL" id="CAH2031092.1"/>
    </source>
</evidence>
<dbReference type="Pfam" id="PF07963">
    <property type="entry name" value="N_methyl"/>
    <property type="match status" value="1"/>
</dbReference>
<keyword evidence="2" id="KW-0472">Membrane</keyword>
<accession>A0ABM9D7A2</accession>
<keyword evidence="4" id="KW-1185">Reference proteome</keyword>
<dbReference type="Gene3D" id="3.30.700.10">
    <property type="entry name" value="Glycoprotein, Type 4 Pilin"/>
    <property type="match status" value="1"/>
</dbReference>
<keyword evidence="1" id="KW-0488">Methylation</keyword>
<sequence>MRRTCSDTHGFTLVELLVVLAVLAVLALMAVQVLNSYVVSVKVGRTSADIRTIEKTLAAYYIEKNQYPASLKDVGMGEQSDPWMNLYEYRLLAGGVEALEDSLGIALNTDYDLYSKGPDGVSAIAAGDASALDDIVRANDGQYAGPRTKL</sequence>
<evidence type="ECO:0000256" key="1">
    <source>
        <dbReference type="ARBA" id="ARBA00022481"/>
    </source>
</evidence>
<dbReference type="RefSeq" id="WP_305731933.1">
    <property type="nucleotide sequence ID" value="NZ_OW150024.1"/>
</dbReference>
<gene>
    <name evidence="3" type="ORF">GEAMG1_1262</name>
</gene>
<protein>
    <recommendedName>
        <fullName evidence="5">Prepilin-type N-terminal cleavage/methylation domain-containing protein</fullName>
    </recommendedName>
</protein>
<dbReference type="InterPro" id="IPR045584">
    <property type="entry name" value="Pilin-like"/>
</dbReference>
<dbReference type="PROSITE" id="PS00409">
    <property type="entry name" value="PROKAR_NTER_METHYL"/>
    <property type="match status" value="1"/>
</dbReference>
<dbReference type="SUPFAM" id="SSF54523">
    <property type="entry name" value="Pili subunits"/>
    <property type="match status" value="1"/>
</dbReference>
<reference evidence="3 4" key="1">
    <citation type="submission" date="2022-03" db="EMBL/GenBank/DDBJ databases">
        <authorList>
            <person name="Koch H."/>
        </authorList>
    </citation>
    <scope>NUCLEOTIDE SEQUENCE [LARGE SCALE GENOMIC DNA]</scope>
    <source>
        <strain evidence="3 4">G1</strain>
    </source>
</reference>